<reference evidence="3" key="2">
    <citation type="submission" date="2016-10" db="EMBL/GenBank/DDBJ databases">
        <authorList>
            <person name="Wibberg D."/>
        </authorList>
    </citation>
    <scope>NUCLEOTIDE SEQUENCE [LARGE SCALE GENOMIC DNA]</scope>
</reference>
<evidence type="ECO:0000313" key="1">
    <source>
        <dbReference type="EMBL" id="SEI08088.1"/>
    </source>
</evidence>
<evidence type="ECO:0000313" key="4">
    <source>
        <dbReference type="Proteomes" id="UP000198939"/>
    </source>
</evidence>
<dbReference type="EMBL" id="FNXB01000025">
    <property type="protein sequence ID" value="SEI08088.1"/>
    <property type="molecule type" value="Genomic_DNA"/>
</dbReference>
<reference evidence="1" key="1">
    <citation type="submission" date="2016-10" db="EMBL/GenBank/DDBJ databases">
        <authorList>
            <person name="de Groot N.N."/>
        </authorList>
    </citation>
    <scope>NUCLEOTIDE SEQUENCE [LARGE SCALE GENOMIC DNA]</scope>
    <source>
        <strain evidence="1">CCBAU85039</strain>
    </source>
</reference>
<name>A0A1H8RXC7_9HYPH</name>
<evidence type="ECO:0000313" key="2">
    <source>
        <dbReference type="EMBL" id="SEO71030.1"/>
    </source>
</evidence>
<sequence length="68" mass="7599">MSRACRPLTANEFRLVEKLLSREFSGCEALRAQLETARVSAIDREGSLQFRVSGPDALTFADEPWANL</sequence>
<proteinExistence type="predicted"/>
<dbReference type="Proteomes" id="UP000183063">
    <property type="component" value="Unassembled WGS sequence"/>
</dbReference>
<reference evidence="2 4" key="3">
    <citation type="submission" date="2016-10" db="EMBL/GenBank/DDBJ databases">
        <authorList>
            <person name="Varghese N."/>
            <person name="Submissions S."/>
        </authorList>
    </citation>
    <scope>NUCLEOTIDE SEQUENCE [LARGE SCALE GENOMIC DNA]</scope>
    <source>
        <strain evidence="2 4">CGMCC 1.7071</strain>
    </source>
</reference>
<dbReference type="EMBL" id="FOCV01000022">
    <property type="protein sequence ID" value="SEO71030.1"/>
    <property type="molecule type" value="Genomic_DNA"/>
</dbReference>
<accession>A0A1H8RXC7</accession>
<organism evidence="1 3">
    <name type="scientific">Rhizobium tibeticum</name>
    <dbReference type="NCBI Taxonomy" id="501024"/>
    <lineage>
        <taxon>Bacteria</taxon>
        <taxon>Pseudomonadati</taxon>
        <taxon>Pseudomonadota</taxon>
        <taxon>Alphaproteobacteria</taxon>
        <taxon>Hyphomicrobiales</taxon>
        <taxon>Rhizobiaceae</taxon>
        <taxon>Rhizobium/Agrobacterium group</taxon>
        <taxon>Rhizobium</taxon>
    </lineage>
</organism>
<protein>
    <submittedName>
        <fullName evidence="1">Uncharacterized protein</fullName>
    </submittedName>
</protein>
<dbReference type="AlphaFoldDB" id="A0A1H8RXC7"/>
<dbReference type="OrthoDB" id="8400059at2"/>
<keyword evidence="4" id="KW-1185">Reference proteome</keyword>
<dbReference type="Proteomes" id="UP000198939">
    <property type="component" value="Unassembled WGS sequence"/>
</dbReference>
<evidence type="ECO:0000313" key="3">
    <source>
        <dbReference type="Proteomes" id="UP000183063"/>
    </source>
</evidence>
<gene>
    <name evidence="1" type="ORF">RTCCBAU85039_4287</name>
    <name evidence="2" type="ORF">SAMN05216228_1022117</name>
</gene>